<evidence type="ECO:0000313" key="3">
    <source>
        <dbReference type="Proteomes" id="UP000241193"/>
    </source>
</evidence>
<feature type="transmembrane region" description="Helical" evidence="1">
    <location>
        <begin position="149"/>
        <end position="169"/>
    </location>
</feature>
<dbReference type="EMBL" id="PZKC01000001">
    <property type="protein sequence ID" value="PTD98056.1"/>
    <property type="molecule type" value="Genomic_DNA"/>
</dbReference>
<feature type="transmembrane region" description="Helical" evidence="1">
    <location>
        <begin position="104"/>
        <end position="129"/>
    </location>
</feature>
<accession>A0A2T4IJZ1</accession>
<reference evidence="2 3" key="1">
    <citation type="submission" date="2018-03" db="EMBL/GenBank/DDBJ databases">
        <authorList>
            <person name="Keele B.F."/>
        </authorList>
    </citation>
    <scope>NUCLEOTIDE SEQUENCE [LARGE SCALE GENOMIC DNA]</scope>
    <source>
        <strain evidence="2 3">D20</strain>
    </source>
</reference>
<protein>
    <submittedName>
        <fullName evidence="2">Uncharacterized protein</fullName>
    </submittedName>
</protein>
<feature type="transmembrane region" description="Helical" evidence="1">
    <location>
        <begin position="60"/>
        <end position="84"/>
    </location>
</feature>
<dbReference type="OrthoDB" id="8527043at2"/>
<keyword evidence="1" id="KW-1133">Transmembrane helix</keyword>
<dbReference type="RefSeq" id="WP_107491816.1">
    <property type="nucleotide sequence ID" value="NZ_PZKC01000001.1"/>
</dbReference>
<comment type="caution">
    <text evidence="2">The sequence shown here is derived from an EMBL/GenBank/DDBJ whole genome shotgun (WGS) entry which is preliminary data.</text>
</comment>
<sequence>MPLLPQPREHELPGDYARRCAAYALLALLFGVATSTWLFLRLPEIWAQVMPLEGATFMLTATLLGGVMAVLPIVAVVGFILSLWYGVESVYRPRARSTPLADRIIVTLGLLVWFAPALAAVGAAVQAMLSGRIHFVRPPRDYFLATDPTAFWQGVGFWLIMAGLFAFLASRYWAPRLFPGRHSENA</sequence>
<gene>
    <name evidence="2" type="ORF">C8261_01165</name>
</gene>
<keyword evidence="3" id="KW-1185">Reference proteome</keyword>
<dbReference type="Proteomes" id="UP000241193">
    <property type="component" value="Unassembled WGS sequence"/>
</dbReference>
<name>A0A2T4IJZ1_9RHOO</name>
<keyword evidence="1" id="KW-0472">Membrane</keyword>
<organism evidence="2 3">
    <name type="scientific">Pseudothauera lacus</name>
    <dbReference type="NCBI Taxonomy" id="2136175"/>
    <lineage>
        <taxon>Bacteria</taxon>
        <taxon>Pseudomonadati</taxon>
        <taxon>Pseudomonadota</taxon>
        <taxon>Betaproteobacteria</taxon>
        <taxon>Rhodocyclales</taxon>
        <taxon>Zoogloeaceae</taxon>
        <taxon>Pseudothauera</taxon>
    </lineage>
</organism>
<keyword evidence="1" id="KW-0812">Transmembrane</keyword>
<reference evidence="2 3" key="2">
    <citation type="submission" date="2018-04" db="EMBL/GenBank/DDBJ databases">
        <title>Thauera lacus sp. nov., isolated from an saline lake in Inner Mongolia, China.</title>
        <authorList>
            <person name="Liang Q.-Y."/>
        </authorList>
    </citation>
    <scope>NUCLEOTIDE SEQUENCE [LARGE SCALE GENOMIC DNA]</scope>
    <source>
        <strain evidence="2 3">D20</strain>
    </source>
</reference>
<feature type="transmembrane region" description="Helical" evidence="1">
    <location>
        <begin position="20"/>
        <end position="40"/>
    </location>
</feature>
<proteinExistence type="predicted"/>
<dbReference type="AlphaFoldDB" id="A0A2T4IJZ1"/>
<evidence type="ECO:0000313" key="2">
    <source>
        <dbReference type="EMBL" id="PTD98056.1"/>
    </source>
</evidence>
<evidence type="ECO:0000256" key="1">
    <source>
        <dbReference type="SAM" id="Phobius"/>
    </source>
</evidence>